<sequence>MHDFEELDAIEEDCDELVAAITAVRDSCRKRKPNHATSRITEETRQPLEKRGNLKRTTYIHLEMT</sequence>
<reference evidence="1 2" key="1">
    <citation type="submission" date="2013-12" db="EMBL/GenBank/DDBJ databases">
        <title>Draft genome of the parsitic nematode Ancylostoma duodenale.</title>
        <authorList>
            <person name="Mitreva M."/>
        </authorList>
    </citation>
    <scope>NUCLEOTIDE SEQUENCE [LARGE SCALE GENOMIC DNA]</scope>
    <source>
        <strain evidence="1 2">Zhejiang</strain>
    </source>
</reference>
<dbReference type="AlphaFoldDB" id="A0A0C2DUC7"/>
<dbReference type="EMBL" id="KN727137">
    <property type="protein sequence ID" value="KIH66397.1"/>
    <property type="molecule type" value="Genomic_DNA"/>
</dbReference>
<protein>
    <submittedName>
        <fullName evidence="1">Uncharacterized protein</fullName>
    </submittedName>
</protein>
<proteinExistence type="predicted"/>
<evidence type="ECO:0000313" key="2">
    <source>
        <dbReference type="Proteomes" id="UP000054047"/>
    </source>
</evidence>
<name>A0A0C2DUC7_9BILA</name>
<evidence type="ECO:0000313" key="1">
    <source>
        <dbReference type="EMBL" id="KIH66397.1"/>
    </source>
</evidence>
<accession>A0A0C2DUC7</accession>
<organism evidence="1 2">
    <name type="scientific">Ancylostoma duodenale</name>
    <dbReference type="NCBI Taxonomy" id="51022"/>
    <lineage>
        <taxon>Eukaryota</taxon>
        <taxon>Metazoa</taxon>
        <taxon>Ecdysozoa</taxon>
        <taxon>Nematoda</taxon>
        <taxon>Chromadorea</taxon>
        <taxon>Rhabditida</taxon>
        <taxon>Rhabditina</taxon>
        <taxon>Rhabditomorpha</taxon>
        <taxon>Strongyloidea</taxon>
        <taxon>Ancylostomatidae</taxon>
        <taxon>Ancylostomatinae</taxon>
        <taxon>Ancylostoma</taxon>
    </lineage>
</organism>
<gene>
    <name evidence="1" type="ORF">ANCDUO_03274</name>
</gene>
<keyword evidence="2" id="KW-1185">Reference proteome</keyword>
<dbReference type="Proteomes" id="UP000054047">
    <property type="component" value="Unassembled WGS sequence"/>
</dbReference>